<dbReference type="GO" id="GO:0000340">
    <property type="term" value="F:RNA 7-methylguanosine cap binding"/>
    <property type="evidence" value="ECO:0007669"/>
    <property type="project" value="InterPro"/>
</dbReference>
<dbReference type="GO" id="GO:0002161">
    <property type="term" value="F:aminoacyl-tRNA deacylase activity"/>
    <property type="evidence" value="ECO:0007669"/>
    <property type="project" value="InterPro"/>
</dbReference>
<dbReference type="EMBL" id="CAMXCT030006496">
    <property type="protein sequence ID" value="CAL4802032.1"/>
    <property type="molecule type" value="Genomic_DNA"/>
</dbReference>
<dbReference type="InterPro" id="IPR036754">
    <property type="entry name" value="YbaK/aa-tRNA-synt-asso_dom_sf"/>
</dbReference>
<dbReference type="EMBL" id="CAMXCT020006496">
    <property type="protein sequence ID" value="CAL1168095.1"/>
    <property type="molecule type" value="Genomic_DNA"/>
</dbReference>
<keyword evidence="4" id="KW-1185">Reference proteome</keyword>
<protein>
    <submittedName>
        <fullName evidence="2">Uncharacterized protein</fullName>
    </submittedName>
</protein>
<dbReference type="AlphaFoldDB" id="A0A9P1DQX6"/>
<feature type="compositionally biased region" description="Low complexity" evidence="1">
    <location>
        <begin position="184"/>
        <end position="203"/>
    </location>
</feature>
<dbReference type="Pfam" id="PF10309">
    <property type="entry name" value="NCBP3"/>
    <property type="match status" value="1"/>
</dbReference>
<feature type="region of interest" description="Disordered" evidence="1">
    <location>
        <begin position="549"/>
        <end position="612"/>
    </location>
</feature>
<dbReference type="PANTHER" id="PTHR16291:SF0">
    <property type="entry name" value="NUCLEAR CAP-BINDING PROTEIN SUBUNIT 3"/>
    <property type="match status" value="1"/>
</dbReference>
<feature type="compositionally biased region" description="Low complexity" evidence="1">
    <location>
        <begin position="272"/>
        <end position="282"/>
    </location>
</feature>
<feature type="region of interest" description="Disordered" evidence="1">
    <location>
        <begin position="272"/>
        <end position="341"/>
    </location>
</feature>
<name>A0A9P1DQX6_9DINO</name>
<dbReference type="Proteomes" id="UP001152797">
    <property type="component" value="Unassembled WGS sequence"/>
</dbReference>
<accession>A0A9P1DQX6</accession>
<evidence type="ECO:0000313" key="3">
    <source>
        <dbReference type="EMBL" id="CAL4802032.1"/>
    </source>
</evidence>
<dbReference type="SUPFAM" id="SSF55826">
    <property type="entry name" value="YbaK/ProRS associated domain"/>
    <property type="match status" value="1"/>
</dbReference>
<evidence type="ECO:0000313" key="2">
    <source>
        <dbReference type="EMBL" id="CAI4014720.1"/>
    </source>
</evidence>
<organism evidence="2">
    <name type="scientific">Cladocopium goreaui</name>
    <dbReference type="NCBI Taxonomy" id="2562237"/>
    <lineage>
        <taxon>Eukaryota</taxon>
        <taxon>Sar</taxon>
        <taxon>Alveolata</taxon>
        <taxon>Dinophyceae</taxon>
        <taxon>Suessiales</taxon>
        <taxon>Symbiodiniaceae</taxon>
        <taxon>Cladocopium</taxon>
    </lineage>
</organism>
<sequence>MEDLSILEEAHICARREHNELAPLRPEVLHCYGVDFLSNKEVLEVFENWQPQQVEWLDDSSCNVIFEDGENVQKAIRELAVGEPLGLWTRTQPLSVGSKDTKKGKARRGGLKKFCLQLRVASEADRKDPTHSGHTDSVYYAHVKEQQAMQKQATELRRMKKRQRQMTPRHKDQTPSNAEATAGPEQSAAAESSQAAPEASSPATDASKVLHGSILTTRLASCGLLDPLLFLKAPAHSSQGSSKASDTVPALDLKTSLKRAEAEYAAVLNPASGKAPAAMAKAAADRGRTQRVACKQREGTPGRPGGRDATPGRAGQQRGKKRRPVEQEPRPVSEAAPPQRKAELLPEVEAFLKKHGVRCKRYVLQRSFRSIKYAQQEAAKTKAMAQKQSNAEKVQVENIKPVEAAKNEGESAWDQYIEVNKSFTSHGVFMQTVAWKVEGRRVLSVVPHPQMTDIEKVAKAVQKPVASVVQCKLKDISQETGFPVFVCPPFGYPPDADGRPPLLLVDSSVADLKKPLLFDCGLTGLCITVSEFLRSTRAACIENLARPNPRRKVLNDPKPEGTVRAAPSELGALTQLGEVKSSMTSPASGAASPEPAPEPAPITGDRSDLMEH</sequence>
<dbReference type="GO" id="GO:0003729">
    <property type="term" value="F:mRNA binding"/>
    <property type="evidence" value="ECO:0007669"/>
    <property type="project" value="InterPro"/>
</dbReference>
<feature type="compositionally biased region" description="Basic residues" evidence="1">
    <location>
        <begin position="158"/>
        <end position="168"/>
    </location>
</feature>
<feature type="region of interest" description="Disordered" evidence="1">
    <location>
        <begin position="146"/>
        <end position="205"/>
    </location>
</feature>
<dbReference type="OrthoDB" id="432918at2759"/>
<dbReference type="Gene3D" id="3.30.70.330">
    <property type="match status" value="1"/>
</dbReference>
<comment type="caution">
    <text evidence="2">The sequence shown here is derived from an EMBL/GenBank/DDBJ whole genome shotgun (WGS) entry which is preliminary data.</text>
</comment>
<evidence type="ECO:0000256" key="1">
    <source>
        <dbReference type="SAM" id="MobiDB-lite"/>
    </source>
</evidence>
<reference evidence="3 4" key="2">
    <citation type="submission" date="2024-05" db="EMBL/GenBank/DDBJ databases">
        <authorList>
            <person name="Chen Y."/>
            <person name="Shah S."/>
            <person name="Dougan E. K."/>
            <person name="Thang M."/>
            <person name="Chan C."/>
        </authorList>
    </citation>
    <scope>NUCLEOTIDE SEQUENCE [LARGE SCALE GENOMIC DNA]</scope>
</reference>
<evidence type="ECO:0000313" key="4">
    <source>
        <dbReference type="Proteomes" id="UP001152797"/>
    </source>
</evidence>
<dbReference type="EMBL" id="CAMXCT010006496">
    <property type="protein sequence ID" value="CAI4014720.1"/>
    <property type="molecule type" value="Genomic_DNA"/>
</dbReference>
<proteinExistence type="predicted"/>
<dbReference type="Gene3D" id="3.90.960.10">
    <property type="entry name" value="YbaK/aminoacyl-tRNA synthetase-associated domain"/>
    <property type="match status" value="1"/>
</dbReference>
<dbReference type="GO" id="GO:0005634">
    <property type="term" value="C:nucleus"/>
    <property type="evidence" value="ECO:0007669"/>
    <property type="project" value="TreeGrafter"/>
</dbReference>
<gene>
    <name evidence="2" type="ORF">C1SCF055_LOCUS39601</name>
</gene>
<dbReference type="InterPro" id="IPR012677">
    <property type="entry name" value="Nucleotide-bd_a/b_plait_sf"/>
</dbReference>
<dbReference type="PANTHER" id="PTHR16291">
    <property type="entry name" value="NUCLEAR CAP-BINDING PROTEIN SUBUNIT 3"/>
    <property type="match status" value="1"/>
</dbReference>
<dbReference type="InterPro" id="IPR019416">
    <property type="entry name" value="NCBP3"/>
</dbReference>
<reference evidence="2" key="1">
    <citation type="submission" date="2022-10" db="EMBL/GenBank/DDBJ databases">
        <authorList>
            <person name="Chen Y."/>
            <person name="Dougan E. K."/>
            <person name="Chan C."/>
            <person name="Rhodes N."/>
            <person name="Thang M."/>
        </authorList>
    </citation>
    <scope>NUCLEOTIDE SEQUENCE</scope>
</reference>